<evidence type="ECO:0000256" key="5">
    <source>
        <dbReference type="ARBA" id="ARBA00022692"/>
    </source>
</evidence>
<keyword evidence="12" id="KW-1185">Reference proteome</keyword>
<comment type="similarity">
    <text evidence="2">Belongs to the glycosyltransferase 31 family.</text>
</comment>
<comment type="caution">
    <text evidence="11">The sequence shown here is derived from an EMBL/GenBank/DDBJ whole genome shotgun (WGS) entry which is preliminary data.</text>
</comment>
<dbReference type="Pfam" id="PF02434">
    <property type="entry name" value="Fringe"/>
    <property type="match status" value="1"/>
</dbReference>
<keyword evidence="4 11" id="KW-0808">Transferase</keyword>
<evidence type="ECO:0000256" key="2">
    <source>
        <dbReference type="ARBA" id="ARBA00008661"/>
    </source>
</evidence>
<evidence type="ECO:0000256" key="3">
    <source>
        <dbReference type="ARBA" id="ARBA00022676"/>
    </source>
</evidence>
<comment type="subcellular location">
    <subcellularLocation>
        <location evidence="9">Endomembrane system</location>
        <topology evidence="9">Single-pass membrane protein</topology>
    </subcellularLocation>
    <subcellularLocation>
        <location evidence="1">Membrane</location>
        <topology evidence="1">Single-pass type II membrane protein</topology>
    </subcellularLocation>
</comment>
<sequence>MAVEYDTFMDSGKKWFCHFDDDNYVNTARLAELLSGYSPQEDWYLGKNSIRTPLQIMDRAHNGDRVSFWFGTGGAGFCISRALALKMSPFASGGRFMRVGDKIRLPDDVTMGYIIEHLLKTRLTVIDEFHSHLEQMKFIRPTELDKQISFSYSQYADEMNVVDLDILSEEKDPTR</sequence>
<gene>
    <name evidence="11" type="primary">fng_2</name>
    <name evidence="11" type="ORF">FJT64_004356</name>
</gene>
<evidence type="ECO:0000256" key="9">
    <source>
        <dbReference type="ARBA" id="ARBA00037847"/>
    </source>
</evidence>
<keyword evidence="5" id="KW-0812">Transmembrane</keyword>
<dbReference type="GO" id="GO:0016757">
    <property type="term" value="F:glycosyltransferase activity"/>
    <property type="evidence" value="ECO:0007669"/>
    <property type="project" value="UniProtKB-KW"/>
</dbReference>
<evidence type="ECO:0000256" key="7">
    <source>
        <dbReference type="ARBA" id="ARBA00022989"/>
    </source>
</evidence>
<evidence type="ECO:0000313" key="12">
    <source>
        <dbReference type="Proteomes" id="UP000440578"/>
    </source>
</evidence>
<evidence type="ECO:0000256" key="8">
    <source>
        <dbReference type="ARBA" id="ARBA00023136"/>
    </source>
</evidence>
<dbReference type="Gene3D" id="3.90.550.50">
    <property type="match status" value="1"/>
</dbReference>
<evidence type="ECO:0000256" key="1">
    <source>
        <dbReference type="ARBA" id="ARBA00004606"/>
    </source>
</evidence>
<accession>A0A6A4VX79</accession>
<dbReference type="Proteomes" id="UP000440578">
    <property type="component" value="Unassembled WGS sequence"/>
</dbReference>
<dbReference type="PANTHER" id="PTHR10811">
    <property type="entry name" value="FRINGE-RELATED"/>
    <property type="match status" value="1"/>
</dbReference>
<keyword evidence="3" id="KW-0328">Glycosyltransferase</keyword>
<keyword evidence="7" id="KW-1133">Transmembrane helix</keyword>
<dbReference type="GO" id="GO:0012505">
    <property type="term" value="C:endomembrane system"/>
    <property type="evidence" value="ECO:0007669"/>
    <property type="project" value="UniProtKB-SubCell"/>
</dbReference>
<dbReference type="AlphaFoldDB" id="A0A6A4VX79"/>
<name>A0A6A4VX79_AMPAM</name>
<keyword evidence="6" id="KW-0735">Signal-anchor</keyword>
<protein>
    <submittedName>
        <fullName evidence="11">Fringe glycosyltransferase</fullName>
    </submittedName>
</protein>
<evidence type="ECO:0000256" key="4">
    <source>
        <dbReference type="ARBA" id="ARBA00022679"/>
    </source>
</evidence>
<evidence type="ECO:0000313" key="11">
    <source>
        <dbReference type="EMBL" id="KAF0298293.1"/>
    </source>
</evidence>
<dbReference type="OrthoDB" id="8959630at2759"/>
<dbReference type="GO" id="GO:0016020">
    <property type="term" value="C:membrane"/>
    <property type="evidence" value="ECO:0007669"/>
    <property type="project" value="UniProtKB-SubCell"/>
</dbReference>
<reference evidence="11 12" key="1">
    <citation type="submission" date="2019-07" db="EMBL/GenBank/DDBJ databases">
        <title>Draft genome assembly of a fouling barnacle, Amphibalanus amphitrite (Darwin, 1854): The first reference genome for Thecostraca.</title>
        <authorList>
            <person name="Kim W."/>
        </authorList>
    </citation>
    <scope>NUCLEOTIDE SEQUENCE [LARGE SCALE GENOMIC DNA]</scope>
    <source>
        <strain evidence="11">SNU_AA5</strain>
        <tissue evidence="11">Soma without cirri and trophi</tissue>
    </source>
</reference>
<proteinExistence type="inferred from homology"/>
<evidence type="ECO:0000256" key="6">
    <source>
        <dbReference type="ARBA" id="ARBA00022968"/>
    </source>
</evidence>
<keyword evidence="8" id="KW-0472">Membrane</keyword>
<dbReference type="InterPro" id="IPR003378">
    <property type="entry name" value="Fringe-like_glycosylTrfase"/>
</dbReference>
<organism evidence="11 12">
    <name type="scientific">Amphibalanus amphitrite</name>
    <name type="common">Striped barnacle</name>
    <name type="synonym">Balanus amphitrite</name>
    <dbReference type="NCBI Taxonomy" id="1232801"/>
    <lineage>
        <taxon>Eukaryota</taxon>
        <taxon>Metazoa</taxon>
        <taxon>Ecdysozoa</taxon>
        <taxon>Arthropoda</taxon>
        <taxon>Crustacea</taxon>
        <taxon>Multicrustacea</taxon>
        <taxon>Cirripedia</taxon>
        <taxon>Thoracica</taxon>
        <taxon>Thoracicalcarea</taxon>
        <taxon>Balanomorpha</taxon>
        <taxon>Balanoidea</taxon>
        <taxon>Balanidae</taxon>
        <taxon>Amphibalaninae</taxon>
        <taxon>Amphibalanus</taxon>
    </lineage>
</organism>
<evidence type="ECO:0000259" key="10">
    <source>
        <dbReference type="Pfam" id="PF02434"/>
    </source>
</evidence>
<feature type="domain" description="Fringe-like glycosyltransferase" evidence="10">
    <location>
        <begin position="1"/>
        <end position="175"/>
    </location>
</feature>
<dbReference type="EMBL" id="VIIS01001439">
    <property type="protein sequence ID" value="KAF0298293.1"/>
    <property type="molecule type" value="Genomic_DNA"/>
</dbReference>